<name>A0ABP0YQB8_9ROSI</name>
<keyword evidence="2" id="KW-1185">Reference proteome</keyword>
<dbReference type="Pfam" id="PF14953">
    <property type="entry name" value="DUF4504"/>
    <property type="match status" value="1"/>
</dbReference>
<dbReference type="PANTHER" id="PTHR31366:SF2">
    <property type="entry name" value="UPF0739 PROTEIN C1ORF74"/>
    <property type="match status" value="1"/>
</dbReference>
<evidence type="ECO:0000313" key="2">
    <source>
        <dbReference type="Proteomes" id="UP001642487"/>
    </source>
</evidence>
<dbReference type="Proteomes" id="UP001642487">
    <property type="component" value="Chromosome 5"/>
</dbReference>
<evidence type="ECO:0000313" key="1">
    <source>
        <dbReference type="EMBL" id="CAK9322712.1"/>
    </source>
</evidence>
<accession>A0ABP0YQB8</accession>
<sequence>MTEAREMDEALKVLDSSLSQIKWRLKFPAKRRLQLDVLALCTGMRPVVMIDYGGKMPELQQRLCALLKLIQKELRIFEDLKVMVIEDMIYLIHVQGLAEHVHSTLNSKLTLLLVDIERDPPKMLIDAEKSSLGLQLKSIQKLFLSLFSQDEMESDPSPSLGETCITDIRSSIHGISSQSSVIDLSNFLEHTEITLPTLNGWLLGYPIVYLFDKEHISEATYNLSAKPLHIFRLSVSWKGTSTKGSQLEELLSFTVPYELSMRGAKEAWAEAFLESMQQKWERCSQVWSSLRMDVTECHAQAIVL</sequence>
<reference evidence="1 2" key="1">
    <citation type="submission" date="2024-03" db="EMBL/GenBank/DDBJ databases">
        <authorList>
            <person name="Gkanogiannis A."/>
            <person name="Becerra Lopez-Lavalle L."/>
        </authorList>
    </citation>
    <scope>NUCLEOTIDE SEQUENCE [LARGE SCALE GENOMIC DNA]</scope>
</reference>
<proteinExistence type="predicted"/>
<protein>
    <submittedName>
        <fullName evidence="1">Uncharacterized protein</fullName>
    </submittedName>
</protein>
<dbReference type="EMBL" id="OZ021739">
    <property type="protein sequence ID" value="CAK9322712.1"/>
    <property type="molecule type" value="Genomic_DNA"/>
</dbReference>
<organism evidence="1 2">
    <name type="scientific">Citrullus colocynthis</name>
    <name type="common">colocynth</name>
    <dbReference type="NCBI Taxonomy" id="252529"/>
    <lineage>
        <taxon>Eukaryota</taxon>
        <taxon>Viridiplantae</taxon>
        <taxon>Streptophyta</taxon>
        <taxon>Embryophyta</taxon>
        <taxon>Tracheophyta</taxon>
        <taxon>Spermatophyta</taxon>
        <taxon>Magnoliopsida</taxon>
        <taxon>eudicotyledons</taxon>
        <taxon>Gunneridae</taxon>
        <taxon>Pentapetalae</taxon>
        <taxon>rosids</taxon>
        <taxon>fabids</taxon>
        <taxon>Cucurbitales</taxon>
        <taxon>Cucurbitaceae</taxon>
        <taxon>Benincaseae</taxon>
        <taxon>Citrullus</taxon>
    </lineage>
</organism>
<dbReference type="InterPro" id="IPR027850">
    <property type="entry name" value="DUF4504"/>
</dbReference>
<dbReference type="PANTHER" id="PTHR31366">
    <property type="entry name" value="UPF0739 PROTEIN C1ORF74"/>
    <property type="match status" value="1"/>
</dbReference>
<gene>
    <name evidence="1" type="ORF">CITCOLO1_LOCUS14871</name>
</gene>